<dbReference type="FunFam" id="3.90.650.10:FF:000019">
    <property type="entry name" value="Trifunctional purine biosynthetic protein adenosine-3"/>
    <property type="match status" value="1"/>
</dbReference>
<dbReference type="InterPro" id="IPR002376">
    <property type="entry name" value="Formyl_transf_N"/>
</dbReference>
<dbReference type="PROSITE" id="PS00184">
    <property type="entry name" value="GARS"/>
    <property type="match status" value="1"/>
</dbReference>
<dbReference type="PANTHER" id="PTHR10520">
    <property type="entry name" value="TRIFUNCTIONAL PURINE BIOSYNTHETIC PROTEIN ADENOSINE-3-RELATED"/>
    <property type="match status" value="1"/>
</dbReference>
<dbReference type="Gene3D" id="3.40.50.20">
    <property type="match status" value="1"/>
</dbReference>
<evidence type="ECO:0000256" key="10">
    <source>
        <dbReference type="ARBA" id="ARBA00023211"/>
    </source>
</evidence>
<dbReference type="PhylomeDB" id="Q20143"/>
<evidence type="ECO:0000313" key="15">
    <source>
        <dbReference type="EMBL" id="CCD68219.1"/>
    </source>
</evidence>
<proteinExistence type="evidence at protein level"/>
<comment type="similarity">
    <text evidence="3 13">In the N-terminal section; belongs to the GARS family.</text>
</comment>
<dbReference type="UCSC" id="F38B6.4">
    <property type="organism name" value="c. elegans"/>
</dbReference>
<dbReference type="FunCoup" id="Q20143">
    <property type="interactions" value="2715"/>
</dbReference>
<dbReference type="WormBase" id="F38B6.4">
    <property type="protein sequence ID" value="CE45881"/>
    <property type="gene ID" value="WBGene00018174"/>
</dbReference>
<dbReference type="InterPro" id="IPR011054">
    <property type="entry name" value="Rudment_hybrid_motif"/>
</dbReference>
<dbReference type="EMBL" id="BX284606">
    <property type="protein sequence ID" value="CCD68219.1"/>
    <property type="molecule type" value="Genomic_DNA"/>
</dbReference>
<dbReference type="AlphaFoldDB" id="Q20143"/>
<dbReference type="SUPFAM" id="SSF56042">
    <property type="entry name" value="PurM C-terminal domain-like"/>
    <property type="match status" value="1"/>
</dbReference>
<dbReference type="CDD" id="cd02196">
    <property type="entry name" value="PurM"/>
    <property type="match status" value="1"/>
</dbReference>
<dbReference type="Pfam" id="PF01071">
    <property type="entry name" value="GARS_A"/>
    <property type="match status" value="1"/>
</dbReference>
<gene>
    <name evidence="15" type="ORF">CELE_F38B6.4</name>
    <name evidence="15 17" type="ORF">F38B6.4</name>
</gene>
<dbReference type="InterPro" id="IPR036477">
    <property type="entry name" value="Formyl_transf_N_sf"/>
</dbReference>
<dbReference type="Gene3D" id="3.30.1330.10">
    <property type="entry name" value="PurM-like, N-terminal domain"/>
    <property type="match status" value="1"/>
</dbReference>
<dbReference type="GeneID" id="180935"/>
<dbReference type="EC" id="6.3.3.1" evidence="13"/>
<evidence type="ECO:0000256" key="12">
    <source>
        <dbReference type="PROSITE-ProRule" id="PRU00409"/>
    </source>
</evidence>
<dbReference type="SMR" id="Q20143"/>
<dbReference type="InterPro" id="IPR010918">
    <property type="entry name" value="PurM-like_C_dom"/>
</dbReference>
<keyword evidence="18" id="KW-1267">Proteomics identification</keyword>
<dbReference type="NCBIfam" id="TIGR00877">
    <property type="entry name" value="purD"/>
    <property type="match status" value="1"/>
</dbReference>
<dbReference type="InterPro" id="IPR004607">
    <property type="entry name" value="GART"/>
</dbReference>
<comment type="pathway">
    <text evidence="13">Purine metabolism; IMP biosynthesis via de novo pathway; N(2)-formyl-N(1)-(5-phospho-D-ribosyl)glycinamide from N(1)-(5-phospho-D-ribosyl)glycinamide (10-formyl THF route): step 1/1.</text>
</comment>
<dbReference type="NCBIfam" id="TIGR00878">
    <property type="entry name" value="purM"/>
    <property type="match status" value="1"/>
</dbReference>
<dbReference type="GO" id="GO:0004644">
    <property type="term" value="F:phosphoribosylglycinamide formyltransferase activity"/>
    <property type="evidence" value="ECO:0007669"/>
    <property type="project" value="UniProtKB-EC"/>
</dbReference>
<dbReference type="PANTHER" id="PTHR10520:SF12">
    <property type="entry name" value="TRIFUNCTIONAL PURINE BIOSYNTHETIC PROTEIN ADENOSINE-3"/>
    <property type="match status" value="1"/>
</dbReference>
<dbReference type="Gene3D" id="3.30.470.20">
    <property type="entry name" value="ATP-grasp fold, B domain"/>
    <property type="match status" value="1"/>
</dbReference>
<comment type="pathway">
    <text evidence="2 13">Purine metabolism; IMP biosynthesis via de novo pathway; N(1)-(5-phospho-D-ribosyl)glycinamide from 5-phospho-alpha-D-ribose 1-diphosphate: step 2/2.</text>
</comment>
<dbReference type="Bgee" id="WBGene00018174">
    <property type="expression patterns" value="Expressed in larva and 2 other cell types or tissues"/>
</dbReference>
<evidence type="ECO:0000259" key="14">
    <source>
        <dbReference type="PROSITE" id="PS50975"/>
    </source>
</evidence>
<dbReference type="Pfam" id="PF02769">
    <property type="entry name" value="AIRS_C"/>
    <property type="match status" value="1"/>
</dbReference>
<dbReference type="InterPro" id="IPR036921">
    <property type="entry name" value="PurM-like_N_sf"/>
</dbReference>
<dbReference type="SUPFAM" id="SSF52440">
    <property type="entry name" value="PreATP-grasp domain"/>
    <property type="match status" value="1"/>
</dbReference>
<dbReference type="Pfam" id="PF00586">
    <property type="entry name" value="AIRS"/>
    <property type="match status" value="1"/>
</dbReference>
<keyword evidence="9 12" id="KW-0067">ATP-binding</keyword>
<dbReference type="Proteomes" id="UP000001940">
    <property type="component" value="Chromosome X"/>
</dbReference>
<dbReference type="GO" id="GO:0046084">
    <property type="term" value="P:adenine biosynthetic process"/>
    <property type="evidence" value="ECO:0000318"/>
    <property type="project" value="GO_Central"/>
</dbReference>
<dbReference type="Gene3D" id="3.30.1490.20">
    <property type="entry name" value="ATP-grasp fold, A domain"/>
    <property type="match status" value="1"/>
</dbReference>
<evidence type="ECO:0000256" key="13">
    <source>
        <dbReference type="RuleBase" id="RU363089"/>
    </source>
</evidence>
<keyword evidence="16" id="KW-1185">Reference proteome</keyword>
<dbReference type="HAMAP" id="MF_00741">
    <property type="entry name" value="AIRS"/>
    <property type="match status" value="1"/>
</dbReference>
<dbReference type="FunFam" id="3.90.600.10:FF:000002">
    <property type="entry name" value="Trifunctional purine biosynthetic protein adenosine-3"/>
    <property type="match status" value="1"/>
</dbReference>
<dbReference type="Pfam" id="PF00551">
    <property type="entry name" value="Formyl_trans_N"/>
    <property type="match status" value="1"/>
</dbReference>
<dbReference type="NCBIfam" id="TIGR00639">
    <property type="entry name" value="PurN"/>
    <property type="match status" value="1"/>
</dbReference>
<dbReference type="CTD" id="180935"/>
<dbReference type="GO" id="GO:0004641">
    <property type="term" value="F:phosphoribosylformylglycinamidine cyclo-ligase activity"/>
    <property type="evidence" value="ECO:0000318"/>
    <property type="project" value="GO_Central"/>
</dbReference>
<accession>Q20143</accession>
<dbReference type="GO" id="GO:0046872">
    <property type="term" value="F:metal ion binding"/>
    <property type="evidence" value="ECO:0007669"/>
    <property type="project" value="UniProtKB-KW"/>
</dbReference>
<dbReference type="InterPro" id="IPR020560">
    <property type="entry name" value="PRibGlycinamide_synth_C-dom"/>
</dbReference>
<name>Q20143_CAEEL</name>
<comment type="catalytic activity">
    <reaction evidence="13">
        <text>2-formamido-N(1)-(5-O-phospho-beta-D-ribosyl)acetamidine + ATP = 5-amino-1-(5-phospho-beta-D-ribosyl)imidazole + ADP + phosphate + H(+)</text>
        <dbReference type="Rhea" id="RHEA:23032"/>
        <dbReference type="ChEBI" id="CHEBI:15378"/>
        <dbReference type="ChEBI" id="CHEBI:30616"/>
        <dbReference type="ChEBI" id="CHEBI:43474"/>
        <dbReference type="ChEBI" id="CHEBI:137981"/>
        <dbReference type="ChEBI" id="CHEBI:147287"/>
        <dbReference type="ChEBI" id="CHEBI:456216"/>
        <dbReference type="EC" id="6.3.3.1"/>
    </reaction>
</comment>
<dbReference type="SUPFAM" id="SSF51246">
    <property type="entry name" value="Rudiment single hybrid motif"/>
    <property type="match status" value="1"/>
</dbReference>
<evidence type="ECO:0007829" key="18">
    <source>
        <dbReference type="PeptideAtlas" id="Q20143"/>
    </source>
</evidence>
<evidence type="ECO:0000256" key="5">
    <source>
        <dbReference type="ARBA" id="ARBA00022679"/>
    </source>
</evidence>
<dbReference type="FunFam" id="3.30.1330.10:FF:000029">
    <property type="entry name" value="Trifunctional purine biosynthetic protein adenosine-3"/>
    <property type="match status" value="1"/>
</dbReference>
<dbReference type="eggNOG" id="KOG3076">
    <property type="taxonomic scope" value="Eukaryota"/>
</dbReference>
<keyword evidence="8 13" id="KW-0658">Purine biosynthesis</keyword>
<dbReference type="HAMAP" id="MF_01930">
    <property type="entry name" value="PurN"/>
    <property type="match status" value="1"/>
</dbReference>
<dbReference type="RefSeq" id="NP_509122.2">
    <property type="nucleotide sequence ID" value="NM_076721.4"/>
</dbReference>
<evidence type="ECO:0000256" key="11">
    <source>
        <dbReference type="ARBA" id="ARBA00023268"/>
    </source>
</evidence>
<comment type="catalytic activity">
    <reaction evidence="13">
        <text>5-phospho-beta-D-ribosylamine + glycine + ATP = N(1)-(5-phospho-beta-D-ribosyl)glycinamide + ADP + phosphate + H(+)</text>
        <dbReference type="Rhea" id="RHEA:17453"/>
        <dbReference type="ChEBI" id="CHEBI:15378"/>
        <dbReference type="ChEBI" id="CHEBI:30616"/>
        <dbReference type="ChEBI" id="CHEBI:43474"/>
        <dbReference type="ChEBI" id="CHEBI:57305"/>
        <dbReference type="ChEBI" id="CHEBI:58681"/>
        <dbReference type="ChEBI" id="CHEBI:143788"/>
        <dbReference type="ChEBI" id="CHEBI:456216"/>
        <dbReference type="EC" id="6.3.4.13"/>
    </reaction>
</comment>
<comment type="similarity">
    <text evidence="13">In the C-terminal section; belongs to the GART family.</text>
</comment>
<comment type="similarity">
    <text evidence="13">In the central section; belongs to the AIR synthase family.</text>
</comment>
<evidence type="ECO:0000256" key="2">
    <source>
        <dbReference type="ARBA" id="ARBA00005174"/>
    </source>
</evidence>
<dbReference type="InterPro" id="IPR020559">
    <property type="entry name" value="PRibGlycinamide_synth_CS"/>
</dbReference>
<evidence type="ECO:0000256" key="4">
    <source>
        <dbReference type="ARBA" id="ARBA00022598"/>
    </source>
</evidence>
<dbReference type="EC" id="6.3.4.13" evidence="13"/>
<dbReference type="STRING" id="6239.F38B6.4.1"/>
<dbReference type="InterPro" id="IPR013815">
    <property type="entry name" value="ATP_grasp_subdomain_1"/>
</dbReference>
<evidence type="ECO:0000313" key="16">
    <source>
        <dbReference type="Proteomes" id="UP000001940"/>
    </source>
</evidence>
<keyword evidence="11 13" id="KW-0511">Multifunctional enzyme</keyword>
<comment type="catalytic activity">
    <reaction evidence="13">
        <text>N(1)-(5-phospho-beta-D-ribosyl)glycinamide + (6R)-10-formyltetrahydrofolate = N(2)-formyl-N(1)-(5-phospho-beta-D-ribosyl)glycinamide + (6S)-5,6,7,8-tetrahydrofolate + H(+)</text>
        <dbReference type="Rhea" id="RHEA:15053"/>
        <dbReference type="ChEBI" id="CHEBI:15378"/>
        <dbReference type="ChEBI" id="CHEBI:57453"/>
        <dbReference type="ChEBI" id="CHEBI:143788"/>
        <dbReference type="ChEBI" id="CHEBI:147286"/>
        <dbReference type="ChEBI" id="CHEBI:195366"/>
        <dbReference type="EC" id="2.1.2.2"/>
    </reaction>
</comment>
<dbReference type="GO" id="GO:0006189">
    <property type="term" value="P:'de novo' IMP biosynthetic process"/>
    <property type="evidence" value="ECO:0007669"/>
    <property type="project" value="UniProtKB-UniRule"/>
</dbReference>
<dbReference type="KEGG" id="cel:CELE_F38B6.4"/>
<evidence type="ECO:0000256" key="7">
    <source>
        <dbReference type="ARBA" id="ARBA00022741"/>
    </source>
</evidence>
<dbReference type="InterPro" id="IPR037123">
    <property type="entry name" value="PRibGlycinamide_synth_C_sf"/>
</dbReference>
<evidence type="ECO:0000256" key="1">
    <source>
        <dbReference type="ARBA" id="ARBA00004686"/>
    </source>
</evidence>
<dbReference type="GO" id="GO:0005524">
    <property type="term" value="F:ATP binding"/>
    <property type="evidence" value="ECO:0007669"/>
    <property type="project" value="UniProtKB-UniRule"/>
</dbReference>
<dbReference type="SMART" id="SM01209">
    <property type="entry name" value="GARS_A"/>
    <property type="match status" value="1"/>
</dbReference>
<dbReference type="SUPFAM" id="SSF55326">
    <property type="entry name" value="PurM N-terminal domain-like"/>
    <property type="match status" value="1"/>
</dbReference>
<dbReference type="Pfam" id="PF02843">
    <property type="entry name" value="GARS_C"/>
    <property type="match status" value="1"/>
</dbReference>
<dbReference type="InterPro" id="IPR036676">
    <property type="entry name" value="PurM-like_C_sf"/>
</dbReference>
<feature type="domain" description="ATP-grasp" evidence="14">
    <location>
        <begin position="106"/>
        <end position="312"/>
    </location>
</feature>
<dbReference type="Gene3D" id="3.90.650.10">
    <property type="entry name" value="PurM-like C-terminal domain"/>
    <property type="match status" value="1"/>
</dbReference>
<keyword evidence="5" id="KW-0808">Transferase</keyword>
<keyword evidence="7 12" id="KW-0547">Nucleotide-binding</keyword>
<evidence type="ECO:0000313" key="17">
    <source>
        <dbReference type="WormBase" id="F38B6.4"/>
    </source>
</evidence>
<dbReference type="FunFam" id="3.40.50.20:FF:000006">
    <property type="entry name" value="Phosphoribosylamine--glycine ligase, chloroplastic"/>
    <property type="match status" value="1"/>
</dbReference>
<dbReference type="GO" id="GO:0005829">
    <property type="term" value="C:cytosol"/>
    <property type="evidence" value="ECO:0000318"/>
    <property type="project" value="GO_Central"/>
</dbReference>
<dbReference type="SUPFAM" id="SSF53328">
    <property type="entry name" value="Formyltransferase"/>
    <property type="match status" value="1"/>
</dbReference>
<dbReference type="PaxDb" id="6239-F38B6.4"/>
<dbReference type="UniPathway" id="UPA00074">
    <property type="reaction ID" value="UER00125"/>
</dbReference>
<comment type="pathway">
    <text evidence="1 13">Purine metabolism; IMP biosynthesis via de novo pathway; 5-amino-1-(5-phospho-D-ribosyl)imidazole from N(2)-formyl-N(1)-(5-phospho-D-ribosyl)glycinamide: step 2/2.</text>
</comment>
<dbReference type="GO" id="GO:0004637">
    <property type="term" value="F:phosphoribosylamine-glycine ligase activity"/>
    <property type="evidence" value="ECO:0000318"/>
    <property type="project" value="GO_Central"/>
</dbReference>
<keyword evidence="6 13" id="KW-0479">Metal-binding</keyword>
<dbReference type="SMART" id="SM01210">
    <property type="entry name" value="GARS_C"/>
    <property type="match status" value="1"/>
</dbReference>
<dbReference type="InterPro" id="IPR020561">
    <property type="entry name" value="PRibGlycinamid_synth_ATP-grasp"/>
</dbReference>
<dbReference type="Reactome" id="R-CEL-73817">
    <property type="pathway name" value="Purine ribonucleoside monophosphate biosynthesis"/>
</dbReference>
<dbReference type="InterPro" id="IPR000115">
    <property type="entry name" value="PRibGlycinamide_synth"/>
</dbReference>
<evidence type="ECO:0000256" key="6">
    <source>
        <dbReference type="ARBA" id="ARBA00022723"/>
    </source>
</evidence>
<dbReference type="PROSITE" id="PS50975">
    <property type="entry name" value="ATP_GRASP"/>
    <property type="match status" value="1"/>
</dbReference>
<dbReference type="InterPro" id="IPR016185">
    <property type="entry name" value="PreATP-grasp_dom_sf"/>
</dbReference>
<sequence length="975" mass="105918">MNVLIVGSGGREHALAWKMKQSPKVKNVIVAPGNGGHSERIDINSNDLDAVADFCEKHNIHCVLIGPEEPLSNGLADHLIRIHPNLMVFGPLKDGAQLETSKSFSKHFMKEYGLPTADFVTVSIENVKSLDCVFERLPWKNSVVKADGLAAGKGVIIPRNNAEAVEAARSILHGQFGNAGRTVIIEERLEGYEVSALAFTDGISFKRMPLGKDHKRLLESDLGPNTGGMGVVAPVSVPKEVDRQIDEIFEKTLKGLADRKIKYCGVLYAGFMIVDQKPLLLEFNCRFGDPETQVLMRLLESDLFEIISSCVNQTLNTCDINWSTKSVCGVVLASGNYPKSGDKGSPITEIPSPDSTNVVFHAGTSVINSQIVTNGGRILCVTSLADTLHDAREHANKIAQNIQFTGKQFRKDIGKTIDIGTPSLSYGSSGVNIDEGNQFVEDIKLLVKKTLLPGAAQIGGFGAVLDLKKAGFSNDSQLVVGIDGVGTKIEVATHCNNFTGVGYDVVAMCVNDVICHCAKPIAFLDYFVCGKLERSMATQVLTSISEACVEAECSLIGGETAEMPGVYSTHQWDLAGCAIAARESTWPMLPLSSEIRDGDVILGLPSSGLHSNGFSLARKILTVNGVKYNDPLPWDSKSTFGTELLRGTKLYVKKVLPLLSTGLVKGCAHITGGGLTENAIRVLDKNSKDSLVIDCASWKFREIFNWMAAAGPVDTKEMIRTFNCGIGMVLIVSPDNVEKVKKQLRKHEEEFYEIGHVENSKNGEAIKFVNEEKMFQREKYTTQRKRVRVAILISGTGTNMQKLIERSKTPDSNCDVVLVVSNKEGAGGLTIAASYGIPTKVVPHTADRVTGDTELAQVLKDFGTELVCLGGYMRILSPCFISQFPSRIINIHPSLLPAFKGAHALQDALNFGVRIVGCTAHFVDELVDHGDIIAQRPVVVEDTDTIETVRQKIQLQEHEMFPNAMIAVAAKILEK</sequence>
<dbReference type="InterPro" id="IPR004733">
    <property type="entry name" value="PurM_cligase"/>
</dbReference>
<dbReference type="Gene3D" id="3.90.600.10">
    <property type="entry name" value="Phosphoribosylglycinamide synthetase, C-terminal domain"/>
    <property type="match status" value="1"/>
</dbReference>
<dbReference type="GO" id="GO:0006164">
    <property type="term" value="P:purine nucleotide biosynthetic process"/>
    <property type="evidence" value="ECO:0000318"/>
    <property type="project" value="GO_Central"/>
</dbReference>
<reference evidence="15 16" key="1">
    <citation type="journal article" date="1998" name="Science">
        <title>Genome sequence of the nematode C. elegans: a platform for investigating biology.</title>
        <authorList>
            <consortium name="The C. elegans sequencing consortium"/>
            <person name="Sulson J.E."/>
            <person name="Waterston R."/>
        </authorList>
    </citation>
    <scope>NUCLEOTIDE SEQUENCE [LARGE SCALE GENOMIC DNA]</scope>
    <source>
        <strain evidence="15 16">Bristol N2</strain>
    </source>
</reference>
<dbReference type="PeptideAtlas" id="Q20143"/>
<dbReference type="InParanoid" id="Q20143"/>
<dbReference type="CDD" id="cd08645">
    <property type="entry name" value="FMT_core_GART"/>
    <property type="match status" value="1"/>
</dbReference>
<evidence type="ECO:0000256" key="8">
    <source>
        <dbReference type="ARBA" id="ARBA00022755"/>
    </source>
</evidence>
<dbReference type="HAMAP" id="MF_00138">
    <property type="entry name" value="GARS"/>
    <property type="match status" value="1"/>
</dbReference>
<dbReference type="OrthoDB" id="2018833at2759"/>
<dbReference type="HOGENOM" id="CLU_005361_0_2_1"/>
<protein>
    <recommendedName>
        <fullName evidence="13">Trifunctional purine biosynthetic protein adenosine-3</fullName>
    </recommendedName>
    <domain>
        <recommendedName>
            <fullName evidence="13">Phosphoribosylamine--glycine ligase</fullName>
            <ecNumber evidence="13">6.3.4.13</ecNumber>
        </recommendedName>
        <alternativeName>
            <fullName evidence="13">Glycinamide ribonucleotide synthetase</fullName>
            <shortName evidence="13">GARS</shortName>
        </alternativeName>
        <alternativeName>
            <fullName evidence="13">Phosphoribosylglycinamide synthetase</fullName>
        </alternativeName>
    </domain>
    <domain>
        <recommendedName>
            <fullName evidence="13">Phosphoribosylformylglycinamidine cyclo-ligase</fullName>
            <ecNumber evidence="13">6.3.3.1</ecNumber>
        </recommendedName>
        <alternativeName>
            <fullName evidence="13">AIR synthase</fullName>
            <shortName evidence="13">AIRS</shortName>
        </alternativeName>
        <alternativeName>
            <fullName evidence="13">Phosphoribosyl-aminoimidazole synthetase</fullName>
        </alternativeName>
    </domain>
    <domain>
        <recommendedName>
            <fullName evidence="13">Phosphoribosylglycinamide formyltransferase</fullName>
            <ecNumber evidence="13">2.1.2.2</ecNumber>
        </recommendedName>
        <alternativeName>
            <fullName evidence="13">5'-phosphoribosylglycinamide transformylase</fullName>
        </alternativeName>
        <alternativeName>
            <fullName evidence="13">GAR transformylase</fullName>
            <shortName evidence="13">GART</shortName>
        </alternativeName>
    </domain>
</protein>
<dbReference type="Pfam" id="PF02844">
    <property type="entry name" value="GARS_N"/>
    <property type="match status" value="1"/>
</dbReference>
<evidence type="ECO:0000256" key="9">
    <source>
        <dbReference type="ARBA" id="ARBA00022840"/>
    </source>
</evidence>
<keyword evidence="10 13" id="KW-0464">Manganese</keyword>
<keyword evidence="4 13" id="KW-0436">Ligase</keyword>
<evidence type="ECO:0000256" key="3">
    <source>
        <dbReference type="ARBA" id="ARBA00007423"/>
    </source>
</evidence>
<dbReference type="Gene3D" id="3.40.50.170">
    <property type="entry name" value="Formyl transferase, N-terminal domain"/>
    <property type="match status" value="1"/>
</dbReference>
<dbReference type="InterPro" id="IPR016188">
    <property type="entry name" value="PurM-like_N"/>
</dbReference>
<dbReference type="AGR" id="WB:WBGene00018174"/>
<dbReference type="eggNOG" id="KOG0237">
    <property type="taxonomic scope" value="Eukaryota"/>
</dbReference>
<dbReference type="EC" id="2.1.2.2" evidence="13"/>
<dbReference type="InterPro" id="IPR020562">
    <property type="entry name" value="PRibGlycinamide_synth_N"/>
</dbReference>
<dbReference type="InterPro" id="IPR011761">
    <property type="entry name" value="ATP-grasp"/>
</dbReference>
<dbReference type="OMA" id="HVKAFAF"/>
<dbReference type="FunFam" id="3.30.1490.20:FF:000061">
    <property type="entry name" value="Trifunctional purine biosynthetic protein adenosine-3"/>
    <property type="match status" value="1"/>
</dbReference>
<dbReference type="SUPFAM" id="SSF56059">
    <property type="entry name" value="Glutathione synthetase ATP-binding domain-like"/>
    <property type="match status" value="1"/>
</dbReference>
<organism evidence="15 16">
    <name type="scientific">Caenorhabditis elegans</name>
    <dbReference type="NCBI Taxonomy" id="6239"/>
    <lineage>
        <taxon>Eukaryota</taxon>
        <taxon>Metazoa</taxon>
        <taxon>Ecdysozoa</taxon>
        <taxon>Nematoda</taxon>
        <taxon>Chromadorea</taxon>
        <taxon>Rhabditida</taxon>
        <taxon>Rhabditina</taxon>
        <taxon>Rhabditomorpha</taxon>
        <taxon>Rhabditoidea</taxon>
        <taxon>Rhabditidae</taxon>
        <taxon>Peloderinae</taxon>
        <taxon>Caenorhabditis</taxon>
    </lineage>
</organism>